<feature type="transmembrane region" description="Helical" evidence="1">
    <location>
        <begin position="7"/>
        <end position="24"/>
    </location>
</feature>
<dbReference type="STRING" id="1305737.GCA_000526355_03539"/>
<dbReference type="SUPFAM" id="SSF101898">
    <property type="entry name" value="NHL repeat"/>
    <property type="match status" value="1"/>
</dbReference>
<keyword evidence="1" id="KW-0812">Transmembrane</keyword>
<keyword evidence="1" id="KW-0472">Membrane</keyword>
<accession>A0A0N8KGD2</accession>
<organism evidence="2 3">
    <name type="scientific">Algoriphagus marincola HL-49</name>
    <dbReference type="NCBI Taxonomy" id="1305737"/>
    <lineage>
        <taxon>Bacteria</taxon>
        <taxon>Pseudomonadati</taxon>
        <taxon>Bacteroidota</taxon>
        <taxon>Cytophagia</taxon>
        <taxon>Cytophagales</taxon>
        <taxon>Cyclobacteriaceae</taxon>
        <taxon>Algoriphagus</taxon>
    </lineage>
</organism>
<evidence type="ECO:0008006" key="4">
    <source>
        <dbReference type="Google" id="ProtNLM"/>
    </source>
</evidence>
<dbReference type="OrthoDB" id="1093345at2"/>
<dbReference type="Proteomes" id="UP000050421">
    <property type="component" value="Unassembled WGS sequence"/>
</dbReference>
<dbReference type="eggNOG" id="COG1520">
    <property type="taxonomic scope" value="Bacteria"/>
</dbReference>
<reference evidence="2 3" key="1">
    <citation type="submission" date="2015-09" db="EMBL/GenBank/DDBJ databases">
        <title>Identification and resolution of microdiversity through metagenomic sequencing of parallel consortia.</title>
        <authorList>
            <person name="Nelson W.C."/>
            <person name="Romine M.F."/>
            <person name="Lindemann S.R."/>
        </authorList>
    </citation>
    <scope>NUCLEOTIDE SEQUENCE [LARGE SCALE GENOMIC DNA]</scope>
    <source>
        <strain evidence="2">HL-49</strain>
    </source>
</reference>
<keyword evidence="1" id="KW-1133">Transmembrane helix</keyword>
<comment type="caution">
    <text evidence="2">The sequence shown here is derived from an EMBL/GenBank/DDBJ whole genome shotgun (WGS) entry which is preliminary data.</text>
</comment>
<dbReference type="eggNOG" id="COG2849">
    <property type="taxonomic scope" value="Bacteria"/>
</dbReference>
<proteinExistence type="predicted"/>
<evidence type="ECO:0000313" key="2">
    <source>
        <dbReference type="EMBL" id="KPQ16610.1"/>
    </source>
</evidence>
<evidence type="ECO:0000256" key="1">
    <source>
        <dbReference type="SAM" id="Phobius"/>
    </source>
</evidence>
<dbReference type="AlphaFoldDB" id="A0A0N8KGD2"/>
<protein>
    <recommendedName>
        <fullName evidence="4">DUF3352 domain-containing protein</fullName>
    </recommendedName>
</protein>
<gene>
    <name evidence="2" type="ORF">HLUCCX10_06955</name>
</gene>
<sequence length="898" mass="101360">MNIGKSALILAIILVATVAGYLLYSDYFSSSTLENKQLISDNAVFVLESDQADQSWNKLVNHPLWEKIKTIPSFEKIATNLSTLDSLTGFKGQISRLLNGNNLTISYHPTGAESFDLLYILQLDQSSLENLLSSIKSNISGETKLVARTYSETEITEVTQGPDSRLMSFTYLNGLLVLSESSFLVEEAIRKSQVPAEELIPADLTASGEKGLATLWLRGKSLASFLKGVSKERESQQIWALENLDASVAYELFLDDNQIRFEGNLDYSEAPSFTPSLAANISEIQKAISARTVSLTQFNLQGIAEIQQLENRGFVPKSTIQAEVQQNLIDQGFLDGFGGEFYLQELEARADGSSNLVLVARLLNDNEPFEILKNYLQKESETYSDFYGNDEVFYVPTEELPAYLFSGKFVGFPQTFVIRRGNIILFANSREAVKMLLDDLNRGYTWDSNALPDYLKAALSPSAGFSQTYRIKEIWNKWTTLTNSSWSSYFQKYRPVFSAFPYLTLRVNQIGEEAKSSILITFDETAPEIEIAENQVNLQSDQVLRFNQRLIWGPKEIINYQDNSKDLILQDQDHTLYLINSAGEIVYRYPLSGPIISDAFQVDYFKNGKLQLLLATKDKIYGIDRLGNSLTGYPFDLKESITHLQLVDYDNTRDYRYFVATESANLLLLDKTGNKLDGWNPNPIQENSLQSPRHYRVPGVGDYMGTLTSSGKLHLFNRRGEKQSGSPFDLSAGFQSELFFGKSATSSRFVLTGVSTDGQVIEVNFNGEVVNRNQLEKDDRDSEFKLIPDQNQNQFIILSKTFNQLKVFNSKQEVLFNIRVSEERLVYQYFDFGSDRQIFAVTDPLQNFTYLYDLSGNLLTNLPLDSSGPIQISFDQRANQYAIHAIIGDQMITYFLSA</sequence>
<evidence type="ECO:0000313" key="3">
    <source>
        <dbReference type="Proteomes" id="UP000050421"/>
    </source>
</evidence>
<dbReference type="EMBL" id="LJXT01000038">
    <property type="protein sequence ID" value="KPQ16610.1"/>
    <property type="molecule type" value="Genomic_DNA"/>
</dbReference>
<name>A0A0N8KGD2_9BACT</name>
<dbReference type="PATRIC" id="fig|1305737.6.peg.2196"/>